<dbReference type="HAMAP" id="MF_01208">
    <property type="entry name" value="PyrE"/>
    <property type="match status" value="1"/>
</dbReference>
<protein>
    <recommendedName>
        <fullName evidence="2 6">Orotate phosphoribosyltransferase</fullName>
        <shortName evidence="6">OPRT</shortName>
        <shortName evidence="6">OPRTase</shortName>
        <ecNumber evidence="2 6">2.4.2.10</ecNumber>
    </recommendedName>
</protein>
<proteinExistence type="inferred from homology"/>
<dbReference type="AlphaFoldDB" id="A0A150QVH0"/>
<dbReference type="RefSeq" id="WP_061606616.1">
    <property type="nucleotide sequence ID" value="NZ_JEMA01000296.1"/>
</dbReference>
<evidence type="ECO:0000313" key="9">
    <source>
        <dbReference type="Proteomes" id="UP000075260"/>
    </source>
</evidence>
<comment type="caution">
    <text evidence="8">The sequence shown here is derived from an EMBL/GenBank/DDBJ whole genome shotgun (WGS) entry which is preliminary data.</text>
</comment>
<dbReference type="PANTHER" id="PTHR19278">
    <property type="entry name" value="OROTATE PHOSPHORIBOSYLTRANSFERASE"/>
    <property type="match status" value="1"/>
</dbReference>
<feature type="binding site" evidence="6">
    <location>
        <position position="101"/>
    </location>
    <ligand>
        <name>5-phospho-alpha-D-ribose 1-diphosphate</name>
        <dbReference type="ChEBI" id="CHEBI:58017"/>
        <note>ligand shared between dimeric partners</note>
    </ligand>
</feature>
<dbReference type="InterPro" id="IPR029057">
    <property type="entry name" value="PRTase-like"/>
</dbReference>
<dbReference type="SUPFAM" id="SSF53271">
    <property type="entry name" value="PRTase-like"/>
    <property type="match status" value="1"/>
</dbReference>
<evidence type="ECO:0000313" key="8">
    <source>
        <dbReference type="EMBL" id="KYF72037.1"/>
    </source>
</evidence>
<accession>A0A150QVH0</accession>
<feature type="binding site" evidence="6">
    <location>
        <position position="161"/>
    </location>
    <ligand>
        <name>orotate</name>
        <dbReference type="ChEBI" id="CHEBI:30839"/>
    </ligand>
</feature>
<evidence type="ECO:0000256" key="2">
    <source>
        <dbReference type="ARBA" id="ARBA00011971"/>
    </source>
</evidence>
<feature type="binding site" description="in other chain" evidence="6">
    <location>
        <position position="102"/>
    </location>
    <ligand>
        <name>5-phospho-alpha-D-ribose 1-diphosphate</name>
        <dbReference type="ChEBI" id="CHEBI:58017"/>
        <note>ligand shared between dimeric partners</note>
    </ligand>
</feature>
<feature type="binding site" evidence="6">
    <location>
        <position position="107"/>
    </location>
    <ligand>
        <name>5-phospho-alpha-D-ribose 1-diphosphate</name>
        <dbReference type="ChEBI" id="CHEBI:58017"/>
        <note>ligand shared between dimeric partners</note>
    </ligand>
</feature>
<evidence type="ECO:0000256" key="3">
    <source>
        <dbReference type="ARBA" id="ARBA00022676"/>
    </source>
</evidence>
<dbReference type="InterPro" id="IPR000836">
    <property type="entry name" value="PRTase_dom"/>
</dbReference>
<name>A0A150QVH0_SORCE</name>
<dbReference type="InterPro" id="IPR023031">
    <property type="entry name" value="OPRT"/>
</dbReference>
<comment type="subunit">
    <text evidence="6">Homodimer.</text>
</comment>
<dbReference type="GO" id="GO:0000287">
    <property type="term" value="F:magnesium ion binding"/>
    <property type="evidence" value="ECO:0007669"/>
    <property type="project" value="UniProtKB-UniRule"/>
</dbReference>
<dbReference type="PANTHER" id="PTHR19278:SF9">
    <property type="entry name" value="URIDINE 5'-MONOPHOSPHATE SYNTHASE"/>
    <property type="match status" value="1"/>
</dbReference>
<dbReference type="GO" id="GO:0004588">
    <property type="term" value="F:orotate phosphoribosyltransferase activity"/>
    <property type="evidence" value="ECO:0007669"/>
    <property type="project" value="UniProtKB-UniRule"/>
</dbReference>
<dbReference type="NCBIfam" id="TIGR00336">
    <property type="entry name" value="pyrE"/>
    <property type="match status" value="1"/>
</dbReference>
<dbReference type="GO" id="GO:0044205">
    <property type="term" value="P:'de novo' UMP biosynthetic process"/>
    <property type="evidence" value="ECO:0007669"/>
    <property type="project" value="UniProtKB-UniRule"/>
</dbReference>
<comment type="caution">
    <text evidence="6">Lacks conserved residue(s) required for the propagation of feature annotation.</text>
</comment>
<keyword evidence="3 6" id="KW-0328">Glycosyltransferase</keyword>
<keyword evidence="6" id="KW-0460">Magnesium</keyword>
<evidence type="ECO:0000259" key="7">
    <source>
        <dbReference type="Pfam" id="PF00156"/>
    </source>
</evidence>
<keyword evidence="5 6" id="KW-0665">Pyrimidine biosynthesis</keyword>
<comment type="cofactor">
    <cofactor evidence="6">
        <name>Mg(2+)</name>
        <dbReference type="ChEBI" id="CHEBI:18420"/>
    </cofactor>
</comment>
<feature type="domain" description="Phosphoribosyltransferase" evidence="7">
    <location>
        <begin position="69"/>
        <end position="165"/>
    </location>
</feature>
<dbReference type="CDD" id="cd06223">
    <property type="entry name" value="PRTases_typeI"/>
    <property type="match status" value="1"/>
</dbReference>
<sequence length="192" mass="20159">MSAAGASERERLVALLRERSFEQKRVVLASGRESDFFIDCKQSVLTAEGHALVGALMFEALDALPRCEAVAGVELGGCPLASAVSLTSFLRGRPLPALYVRKEVKDHGSRRLVEGDRGLVPGMPVAILEDVITTGGSTLKAVEKLRAAGASVVGVIALVDRLEGGAETIRAAGLPVVAICTRRDFLPDSPPG</sequence>
<comment type="similarity">
    <text evidence="6">Belongs to the purine/pyrimidine phosphoribosyltransferase family. PyrE subfamily.</text>
</comment>
<dbReference type="Gene3D" id="3.40.50.2020">
    <property type="match status" value="1"/>
</dbReference>
<feature type="binding site" evidence="6">
    <location>
        <position position="133"/>
    </location>
    <ligand>
        <name>orotate</name>
        <dbReference type="ChEBI" id="CHEBI:30839"/>
    </ligand>
</feature>
<keyword evidence="4 6" id="KW-0808">Transferase</keyword>
<evidence type="ECO:0000256" key="1">
    <source>
        <dbReference type="ARBA" id="ARBA00004889"/>
    </source>
</evidence>
<feature type="binding site" evidence="6">
    <location>
        <position position="105"/>
    </location>
    <ligand>
        <name>5-phospho-alpha-D-ribose 1-diphosphate</name>
        <dbReference type="ChEBI" id="CHEBI:58017"/>
        <note>ligand shared between dimeric partners</note>
    </ligand>
</feature>
<comment type="pathway">
    <text evidence="1 6">Pyrimidine metabolism; UMP biosynthesis via de novo pathway; UMP from orotate: step 1/2.</text>
</comment>
<evidence type="ECO:0000256" key="4">
    <source>
        <dbReference type="ARBA" id="ARBA00022679"/>
    </source>
</evidence>
<dbReference type="InterPro" id="IPR004467">
    <property type="entry name" value="Or_phspho_trans_dom"/>
</dbReference>
<dbReference type="GO" id="GO:0019856">
    <property type="term" value="P:pyrimidine nucleobase biosynthetic process"/>
    <property type="evidence" value="ECO:0007669"/>
    <property type="project" value="TreeGrafter"/>
</dbReference>
<organism evidence="8 9">
    <name type="scientific">Sorangium cellulosum</name>
    <name type="common">Polyangium cellulosum</name>
    <dbReference type="NCBI Taxonomy" id="56"/>
    <lineage>
        <taxon>Bacteria</taxon>
        <taxon>Pseudomonadati</taxon>
        <taxon>Myxococcota</taxon>
        <taxon>Polyangia</taxon>
        <taxon>Polyangiales</taxon>
        <taxon>Polyangiaceae</taxon>
        <taxon>Sorangium</taxon>
    </lineage>
</organism>
<evidence type="ECO:0000256" key="6">
    <source>
        <dbReference type="HAMAP-Rule" id="MF_01208"/>
    </source>
</evidence>
<dbReference type="Proteomes" id="UP000075260">
    <property type="component" value="Unassembled WGS sequence"/>
</dbReference>
<dbReference type="UniPathway" id="UPA00070">
    <property type="reaction ID" value="UER00119"/>
</dbReference>
<dbReference type="Pfam" id="PF00156">
    <property type="entry name" value="Pribosyltran"/>
    <property type="match status" value="1"/>
</dbReference>
<evidence type="ECO:0000256" key="5">
    <source>
        <dbReference type="ARBA" id="ARBA00022975"/>
    </source>
</evidence>
<comment type="catalytic activity">
    <reaction evidence="6">
        <text>orotidine 5'-phosphate + diphosphate = orotate + 5-phospho-alpha-D-ribose 1-diphosphate</text>
        <dbReference type="Rhea" id="RHEA:10380"/>
        <dbReference type="ChEBI" id="CHEBI:30839"/>
        <dbReference type="ChEBI" id="CHEBI:33019"/>
        <dbReference type="ChEBI" id="CHEBI:57538"/>
        <dbReference type="ChEBI" id="CHEBI:58017"/>
        <dbReference type="EC" id="2.4.2.10"/>
    </reaction>
</comment>
<reference evidence="8 9" key="1">
    <citation type="submission" date="2014-02" db="EMBL/GenBank/DDBJ databases">
        <title>The small core and large imbalanced accessory genome model reveals a collaborative survival strategy of Sorangium cellulosum strains in nature.</title>
        <authorList>
            <person name="Han K."/>
            <person name="Peng R."/>
            <person name="Blom J."/>
            <person name="Li Y.-Z."/>
        </authorList>
    </citation>
    <scope>NUCLEOTIDE SEQUENCE [LARGE SCALE GENOMIC DNA]</scope>
    <source>
        <strain evidence="8 9">So0008-312</strain>
    </source>
</reference>
<dbReference type="EC" id="2.4.2.10" evidence="2 6"/>
<feature type="binding site" description="in other chain" evidence="6">
    <location>
        <begin position="129"/>
        <end position="137"/>
    </location>
    <ligand>
        <name>5-phospho-alpha-D-ribose 1-diphosphate</name>
        <dbReference type="ChEBI" id="CHEBI:58017"/>
        <note>ligand shared between dimeric partners</note>
    </ligand>
</feature>
<dbReference type="OrthoDB" id="9785917at2"/>
<dbReference type="EMBL" id="JEMA01000296">
    <property type="protein sequence ID" value="KYF72037.1"/>
    <property type="molecule type" value="Genomic_DNA"/>
</dbReference>
<gene>
    <name evidence="6" type="primary">pyrE</name>
    <name evidence="8" type="ORF">BE15_11690</name>
</gene>
<comment type="function">
    <text evidence="6">Catalyzes the transfer of a ribosyl phosphate group from 5-phosphoribose 1-diphosphate to orotate, leading to the formation of orotidine monophosphate (OMP).</text>
</comment>